<dbReference type="GO" id="GO:0003677">
    <property type="term" value="F:DNA binding"/>
    <property type="evidence" value="ECO:0007669"/>
    <property type="project" value="InterPro"/>
</dbReference>
<dbReference type="SUPFAM" id="SSF47413">
    <property type="entry name" value="lambda repressor-like DNA-binding domains"/>
    <property type="match status" value="1"/>
</dbReference>
<dbReference type="RefSeq" id="WP_183364243.1">
    <property type="nucleotide sequence ID" value="NZ_JACIEZ010000001.1"/>
</dbReference>
<keyword evidence="2" id="KW-1185">Reference proteome</keyword>
<dbReference type="NCBIfam" id="TIGR02684">
    <property type="entry name" value="dnstrm_HI1420"/>
    <property type="match status" value="1"/>
</dbReference>
<organism evidence="1 2">
    <name type="scientific">Gellertiella hungarica</name>
    <dbReference type="NCBI Taxonomy" id="1572859"/>
    <lineage>
        <taxon>Bacteria</taxon>
        <taxon>Pseudomonadati</taxon>
        <taxon>Pseudomonadota</taxon>
        <taxon>Alphaproteobacteria</taxon>
        <taxon>Hyphomicrobiales</taxon>
        <taxon>Rhizobiaceae</taxon>
        <taxon>Gellertiella</taxon>
    </lineage>
</organism>
<dbReference type="PANTHER" id="PTHR40275:SF1">
    <property type="entry name" value="SSL7038 PROTEIN"/>
    <property type="match status" value="1"/>
</dbReference>
<protein>
    <submittedName>
        <fullName evidence="1">Putative addiction module antidote protein</fullName>
    </submittedName>
</protein>
<dbReference type="Proteomes" id="UP000528286">
    <property type="component" value="Unassembled WGS sequence"/>
</dbReference>
<evidence type="ECO:0000313" key="1">
    <source>
        <dbReference type="EMBL" id="MBB4063041.1"/>
    </source>
</evidence>
<proteinExistence type="predicted"/>
<dbReference type="PANTHER" id="PTHR40275">
    <property type="entry name" value="SSL7038 PROTEIN"/>
    <property type="match status" value="1"/>
</dbReference>
<evidence type="ECO:0000313" key="2">
    <source>
        <dbReference type="Proteomes" id="UP000528286"/>
    </source>
</evidence>
<sequence>MAEKPETTRFDPAEYIVSEEGEIAYLKALFEDEEFDADIFLAALGDIARARSMAKIAEATGLGRESLYKALQPGSKVRFETIQKVLQALGLKLTVEAIGPGKSAAE</sequence>
<gene>
    <name evidence="1" type="ORF">GGR23_000202</name>
</gene>
<name>A0A7W6J1G0_9HYPH</name>
<comment type="caution">
    <text evidence="1">The sequence shown here is derived from an EMBL/GenBank/DDBJ whole genome shotgun (WGS) entry which is preliminary data.</text>
</comment>
<dbReference type="AlphaFoldDB" id="A0A7W6J1G0"/>
<dbReference type="EMBL" id="JACIEZ010000001">
    <property type="protein sequence ID" value="MBB4063041.1"/>
    <property type="molecule type" value="Genomic_DNA"/>
</dbReference>
<reference evidence="1 2" key="1">
    <citation type="submission" date="2020-08" db="EMBL/GenBank/DDBJ databases">
        <title>Genomic Encyclopedia of Type Strains, Phase IV (KMG-IV): sequencing the most valuable type-strain genomes for metagenomic binning, comparative biology and taxonomic classification.</title>
        <authorList>
            <person name="Goeker M."/>
        </authorList>
    </citation>
    <scope>NUCLEOTIDE SEQUENCE [LARGE SCALE GENOMIC DNA]</scope>
    <source>
        <strain evidence="1 2">DSM 29853</strain>
    </source>
</reference>
<dbReference type="InterPro" id="IPR010982">
    <property type="entry name" value="Lambda_DNA-bd_dom_sf"/>
</dbReference>
<dbReference type="Pfam" id="PF21716">
    <property type="entry name" value="dnstrm_HI1420"/>
    <property type="match status" value="1"/>
</dbReference>
<dbReference type="InterPro" id="IPR014057">
    <property type="entry name" value="HI1420"/>
</dbReference>
<accession>A0A7W6J1G0</accession>